<dbReference type="Gene3D" id="1.10.357.10">
    <property type="entry name" value="Tetracycline Repressor, domain 2"/>
    <property type="match status" value="1"/>
</dbReference>
<comment type="caution">
    <text evidence="2">The sequence shown here is derived from an EMBL/GenBank/DDBJ whole genome shotgun (WGS) entry which is preliminary data.</text>
</comment>
<dbReference type="EMBL" id="AALAQH010000018">
    <property type="protein sequence ID" value="ECX6926089.1"/>
    <property type="molecule type" value="Genomic_DNA"/>
</dbReference>
<proteinExistence type="predicted"/>
<dbReference type="InterPro" id="IPR009057">
    <property type="entry name" value="Homeodomain-like_sf"/>
</dbReference>
<organism evidence="2 3">
    <name type="scientific">Listeria monocytogenes</name>
    <dbReference type="NCBI Taxonomy" id="1639"/>
    <lineage>
        <taxon>Bacteria</taxon>
        <taxon>Bacillati</taxon>
        <taxon>Bacillota</taxon>
        <taxon>Bacilli</taxon>
        <taxon>Bacillales</taxon>
        <taxon>Listeriaceae</taxon>
        <taxon>Listeria</taxon>
    </lineage>
</organism>
<dbReference type="SUPFAM" id="SSF48498">
    <property type="entry name" value="Tetracyclin repressor-like, C-terminal domain"/>
    <property type="match status" value="1"/>
</dbReference>
<evidence type="ECO:0000313" key="3">
    <source>
        <dbReference type="Proteomes" id="UP000427828"/>
    </source>
</evidence>
<reference evidence="2 3" key="1">
    <citation type="submission" date="2018-06" db="EMBL/GenBank/DDBJ databases">
        <authorList>
            <consortium name="GenomeTrakr: Next Generation Sequencing Network for Food Pathogen Tracability"/>
        </authorList>
    </citation>
    <scope>NUCLEOTIDE SEQUENCE [LARGE SCALE GENOMIC DNA]</scope>
    <source>
        <strain evidence="2 3">FLAG-51482A</strain>
    </source>
</reference>
<gene>
    <name evidence="2" type="ORF">BCZ19_15665</name>
</gene>
<dbReference type="InterPro" id="IPR050624">
    <property type="entry name" value="HTH-type_Tx_Regulator"/>
</dbReference>
<dbReference type="PROSITE" id="PS50977">
    <property type="entry name" value="HTH_TETR_2"/>
    <property type="match status" value="1"/>
</dbReference>
<dbReference type="Proteomes" id="UP000427828">
    <property type="component" value="Unassembled WGS sequence"/>
</dbReference>
<dbReference type="PANTHER" id="PTHR43479:SF11">
    <property type="entry name" value="ACREF_ENVCD OPERON REPRESSOR-RELATED"/>
    <property type="match status" value="1"/>
</dbReference>
<dbReference type="GO" id="GO:0003677">
    <property type="term" value="F:DNA binding"/>
    <property type="evidence" value="ECO:0007669"/>
    <property type="project" value="UniProtKB-UniRule"/>
</dbReference>
<sequence>MEVIMSISKHANKKKNILTAASEIVKEEGVVKLTLEAVAQKAGVSKGGLLYHFPSKEALIKGMVEDWTNNFFESILTLVNNDNKEIGKWIRAYVNTTFSDLDNNNLNSALMAAMFINPDLLDDFRQKYNSMQTKLINDGIDPVKITIARLSIDGLWLSEIFGMAPLSEDLKVKVFDELIKMTQEDE</sequence>
<dbReference type="Pfam" id="PF00440">
    <property type="entry name" value="TetR_N"/>
    <property type="match status" value="1"/>
</dbReference>
<evidence type="ECO:0000256" key="1">
    <source>
        <dbReference type="ARBA" id="ARBA00023125"/>
    </source>
</evidence>
<dbReference type="PRINTS" id="PR00455">
    <property type="entry name" value="HTHTETR"/>
</dbReference>
<dbReference type="InterPro" id="IPR001647">
    <property type="entry name" value="HTH_TetR"/>
</dbReference>
<dbReference type="InterPro" id="IPR036271">
    <property type="entry name" value="Tet_transcr_reg_TetR-rel_C_sf"/>
</dbReference>
<name>A0A823EXR2_LISMN</name>
<dbReference type="PANTHER" id="PTHR43479">
    <property type="entry name" value="ACREF/ENVCD OPERON REPRESSOR-RELATED"/>
    <property type="match status" value="1"/>
</dbReference>
<dbReference type="Pfam" id="PF17937">
    <property type="entry name" value="TetR_C_28"/>
    <property type="match status" value="1"/>
</dbReference>
<evidence type="ECO:0000313" key="2">
    <source>
        <dbReference type="EMBL" id="ECX6926089.1"/>
    </source>
</evidence>
<protein>
    <submittedName>
        <fullName evidence="2">TetR/AcrR family transcriptional regulator</fullName>
    </submittedName>
</protein>
<accession>A0A823EXR2</accession>
<dbReference type="SUPFAM" id="SSF46689">
    <property type="entry name" value="Homeodomain-like"/>
    <property type="match status" value="1"/>
</dbReference>
<dbReference type="InterPro" id="IPR041479">
    <property type="entry name" value="TetR_CgmR_C"/>
</dbReference>
<keyword evidence="1" id="KW-0238">DNA-binding</keyword>
<dbReference type="AlphaFoldDB" id="A0A823EXR2"/>